<dbReference type="GO" id="GO:0005829">
    <property type="term" value="C:cytosol"/>
    <property type="evidence" value="ECO:0007669"/>
    <property type="project" value="TreeGrafter"/>
</dbReference>
<protein>
    <submittedName>
        <fullName evidence="3">DNA-binding helix-turn-helix protein</fullName>
    </submittedName>
</protein>
<dbReference type="InterPro" id="IPR050807">
    <property type="entry name" value="TransReg_Diox_bact_type"/>
</dbReference>
<sequence>MKVHDKIRTMRELRHWSQEEMAARLSMSTNGYAKLERGETRLNIPKLEQIAGVLDVDLNDLMAISERSVICLFNESGANHNNYYANSSQELTAEINRLQQLLGHQETLGAQKDALIAQQAREIETLRTLVAVLQKNGSA</sequence>
<dbReference type="PANTHER" id="PTHR46797">
    <property type="entry name" value="HTH-TYPE TRANSCRIPTIONAL REGULATOR"/>
    <property type="match status" value="1"/>
</dbReference>
<name>G9ZFK6_9GAMM</name>
<dbReference type="SMART" id="SM00530">
    <property type="entry name" value="HTH_XRE"/>
    <property type="match status" value="1"/>
</dbReference>
<dbReference type="SUPFAM" id="SSF47413">
    <property type="entry name" value="lambda repressor-like DNA-binding domains"/>
    <property type="match status" value="1"/>
</dbReference>
<dbReference type="RefSeq" id="WP_006985559.1">
    <property type="nucleotide sequence ID" value="NZ_JH417924.1"/>
</dbReference>
<dbReference type="EMBL" id="AGCM01000085">
    <property type="protein sequence ID" value="EHM53895.1"/>
    <property type="molecule type" value="Genomic_DNA"/>
</dbReference>
<dbReference type="HOGENOM" id="CLU_066192_15_0_6"/>
<dbReference type="InterPro" id="IPR001387">
    <property type="entry name" value="Cro/C1-type_HTH"/>
</dbReference>
<dbReference type="GO" id="GO:0003700">
    <property type="term" value="F:DNA-binding transcription factor activity"/>
    <property type="evidence" value="ECO:0007669"/>
    <property type="project" value="TreeGrafter"/>
</dbReference>
<dbReference type="InterPro" id="IPR010982">
    <property type="entry name" value="Lambda_DNA-bd_dom_sf"/>
</dbReference>
<dbReference type="AlphaFoldDB" id="G9ZFK6"/>
<dbReference type="STRING" id="797473.HMPREF9080_01554"/>
<evidence type="ECO:0000259" key="2">
    <source>
        <dbReference type="PROSITE" id="PS50943"/>
    </source>
</evidence>
<dbReference type="Proteomes" id="UP000004750">
    <property type="component" value="Unassembled WGS sequence"/>
</dbReference>
<dbReference type="CDD" id="cd00093">
    <property type="entry name" value="HTH_XRE"/>
    <property type="match status" value="1"/>
</dbReference>
<feature type="domain" description="HTH cro/C1-type" evidence="2">
    <location>
        <begin position="7"/>
        <end position="61"/>
    </location>
</feature>
<reference evidence="3 4" key="1">
    <citation type="submission" date="2011-08" db="EMBL/GenBank/DDBJ databases">
        <authorList>
            <person name="Weinstock G."/>
            <person name="Sodergren E."/>
            <person name="Clifton S."/>
            <person name="Fulton L."/>
            <person name="Fulton B."/>
            <person name="Courtney L."/>
            <person name="Fronick C."/>
            <person name="Harrison M."/>
            <person name="Strong C."/>
            <person name="Farmer C."/>
            <person name="Delahaunty K."/>
            <person name="Markovic C."/>
            <person name="Hall O."/>
            <person name="Minx P."/>
            <person name="Tomlinson C."/>
            <person name="Mitreva M."/>
            <person name="Hou S."/>
            <person name="Chen J."/>
            <person name="Wollam A."/>
            <person name="Pepin K.H."/>
            <person name="Johnson M."/>
            <person name="Bhonagiri V."/>
            <person name="Zhang X."/>
            <person name="Suruliraj S."/>
            <person name="Warren W."/>
            <person name="Chinwalla A."/>
            <person name="Mardis E.R."/>
            <person name="Wilson R.K."/>
        </authorList>
    </citation>
    <scope>NUCLEOTIDE SEQUENCE [LARGE SCALE GENOMIC DNA]</scope>
    <source>
        <strain evidence="3 4">F0432</strain>
    </source>
</reference>
<dbReference type="PROSITE" id="PS50943">
    <property type="entry name" value="HTH_CROC1"/>
    <property type="match status" value="1"/>
</dbReference>
<evidence type="ECO:0000256" key="1">
    <source>
        <dbReference type="ARBA" id="ARBA00023125"/>
    </source>
</evidence>
<keyword evidence="1 3" id="KW-0238">DNA-binding</keyword>
<dbReference type="Gene3D" id="1.10.260.40">
    <property type="entry name" value="lambda repressor-like DNA-binding domains"/>
    <property type="match status" value="1"/>
</dbReference>
<evidence type="ECO:0000313" key="4">
    <source>
        <dbReference type="Proteomes" id="UP000004750"/>
    </source>
</evidence>
<dbReference type="PANTHER" id="PTHR46797:SF1">
    <property type="entry name" value="METHYLPHOSPHONATE SYNTHASE"/>
    <property type="match status" value="1"/>
</dbReference>
<accession>G9ZFK6</accession>
<organism evidence="3 4">
    <name type="scientific">Cardiobacterium valvarum F0432</name>
    <dbReference type="NCBI Taxonomy" id="797473"/>
    <lineage>
        <taxon>Bacteria</taxon>
        <taxon>Pseudomonadati</taxon>
        <taxon>Pseudomonadota</taxon>
        <taxon>Gammaproteobacteria</taxon>
        <taxon>Cardiobacteriales</taxon>
        <taxon>Cardiobacteriaceae</taxon>
        <taxon>Cardiobacterium</taxon>
    </lineage>
</organism>
<comment type="caution">
    <text evidence="3">The sequence shown here is derived from an EMBL/GenBank/DDBJ whole genome shotgun (WGS) entry which is preliminary data.</text>
</comment>
<proteinExistence type="predicted"/>
<evidence type="ECO:0000313" key="3">
    <source>
        <dbReference type="EMBL" id="EHM53895.1"/>
    </source>
</evidence>
<dbReference type="GO" id="GO:0003677">
    <property type="term" value="F:DNA binding"/>
    <property type="evidence" value="ECO:0007669"/>
    <property type="project" value="UniProtKB-KW"/>
</dbReference>
<gene>
    <name evidence="3" type="ORF">HMPREF9080_01554</name>
</gene>
<dbReference type="Pfam" id="PF01381">
    <property type="entry name" value="HTH_3"/>
    <property type="match status" value="1"/>
</dbReference>